<keyword evidence="22" id="KW-1185">Reference proteome</keyword>
<dbReference type="GO" id="GO:0003677">
    <property type="term" value="F:DNA binding"/>
    <property type="evidence" value="ECO:0007669"/>
    <property type="project" value="UniProtKB-KW"/>
</dbReference>
<feature type="domain" description="C2H2-type" evidence="19">
    <location>
        <begin position="261"/>
        <end position="289"/>
    </location>
</feature>
<keyword evidence="14" id="KW-0539">Nucleus</keyword>
<dbReference type="InterPro" id="IPR036236">
    <property type="entry name" value="Znf_C2H2_sf"/>
</dbReference>
<dbReference type="FunFam" id="3.30.160.60:FF:000464">
    <property type="entry name" value="Zinc finger and SCAN domain containing 25"/>
    <property type="match status" value="1"/>
</dbReference>
<feature type="domain" description="C2H2-type" evidence="19">
    <location>
        <begin position="318"/>
        <end position="345"/>
    </location>
</feature>
<proteinExistence type="inferred from homology"/>
<evidence type="ECO:0000256" key="2">
    <source>
        <dbReference type="ARBA" id="ARBA00004496"/>
    </source>
</evidence>
<evidence type="ECO:0000256" key="3">
    <source>
        <dbReference type="ARBA" id="ARBA00006991"/>
    </source>
</evidence>
<protein>
    <recommendedName>
        <fullName evidence="15">Zinc finger protein unc-98</fullName>
    </recommendedName>
    <alternativeName>
        <fullName evidence="16">Uncoordinated protein 98</fullName>
    </alternativeName>
</protein>
<keyword evidence="11" id="KW-0805">Transcription regulation</keyword>
<keyword evidence="7" id="KW-0677">Repeat</keyword>
<dbReference type="STRING" id="30066.A0A182VES9"/>
<dbReference type="FunFam" id="3.30.160.60:FF:002530">
    <property type="entry name" value="Zinc finger protein"/>
    <property type="match status" value="1"/>
</dbReference>
<evidence type="ECO:0000256" key="7">
    <source>
        <dbReference type="ARBA" id="ARBA00022737"/>
    </source>
</evidence>
<evidence type="ECO:0000256" key="16">
    <source>
        <dbReference type="ARBA" id="ARBA00082667"/>
    </source>
</evidence>
<dbReference type="SUPFAM" id="SSF57667">
    <property type="entry name" value="beta-beta-alpha zinc fingers"/>
    <property type="match status" value="4"/>
</dbReference>
<keyword evidence="12" id="KW-0238">DNA-binding</keyword>
<evidence type="ECO:0000256" key="1">
    <source>
        <dbReference type="ARBA" id="ARBA00004123"/>
    </source>
</evidence>
<dbReference type="GO" id="GO:0005737">
    <property type="term" value="C:cytoplasm"/>
    <property type="evidence" value="ECO:0007669"/>
    <property type="project" value="UniProtKB-SubCell"/>
</dbReference>
<comment type="subcellular location">
    <subcellularLocation>
        <location evidence="2">Cytoplasm</location>
    </subcellularLocation>
    <subcellularLocation>
        <location evidence="1">Nucleus</location>
    </subcellularLocation>
</comment>
<dbReference type="VEuPathDB" id="VectorBase:AMEM21_010089"/>
<feature type="domain" description="C2H2-type" evidence="19">
    <location>
        <begin position="233"/>
        <end position="260"/>
    </location>
</feature>
<dbReference type="PANTHER" id="PTHR24394">
    <property type="entry name" value="ZINC FINGER PROTEIN"/>
    <property type="match status" value="1"/>
</dbReference>
<feature type="domain" description="C2H2-type" evidence="19">
    <location>
        <begin position="346"/>
        <end position="373"/>
    </location>
</feature>
<sequence length="595" mass="68056">MVSMFRDRLLTSDSALRTSAQLHSDGTLCAEPYVEESIASCTATTSTRESLEQDPTTIDRLAACLCSDCGKQIDDTEPTYLFQQSGCPSGTNTGRAMCQACYQRLNDLECNTAEQEEPSLVIDLLPLEASNLRFCCVTHCSQSFTDEPALIKHAQEMHAIKLRKNRENQEPGRPFKCHVCFRAFGSSKNLRVHQLVRSNVHIRNFACKLCCFRAGSSAALTIHERTHTGERPFACELCEKRFYSEANLKSHQICHRDEQPFECCYCAKRFARKRNMKEHLQLCHSEEKPYQCGECSARFKTGQHLRLHQRLHTGEKPYACSLCSKRFYHISDRKRHELSHVGAKPFSCGVCGASYTRKHALSMHERTHTGEQPFGCADCGRRKEQLQKALRKKKECNDKAQRVVETLIEPGRTEDELLTLLKDINQCHMEDIVQERAIVKICGYPLCDNELKNIPKQQYVISVTQNKVFDITERKNFCSGDCYKASNYIKQQMLTSPLWLRDQEDIPKFRLITGRQLVYRETDVKKPLQPDELLFGELKIVERRYAPEQQEAILREASEEMEQETPDTSEQPGTAVQDVVGMEEELGSVLSKLQI</sequence>
<organism evidence="21 22">
    <name type="scientific">Anopheles merus</name>
    <name type="common">Mosquito</name>
    <dbReference type="NCBI Taxonomy" id="30066"/>
    <lineage>
        <taxon>Eukaryota</taxon>
        <taxon>Metazoa</taxon>
        <taxon>Ecdysozoa</taxon>
        <taxon>Arthropoda</taxon>
        <taxon>Hexapoda</taxon>
        <taxon>Insecta</taxon>
        <taxon>Pterygota</taxon>
        <taxon>Neoptera</taxon>
        <taxon>Endopterygota</taxon>
        <taxon>Diptera</taxon>
        <taxon>Nematocera</taxon>
        <taxon>Culicoidea</taxon>
        <taxon>Culicidae</taxon>
        <taxon>Anophelinae</taxon>
        <taxon>Anopheles</taxon>
    </lineage>
</organism>
<keyword evidence="13" id="KW-0804">Transcription</keyword>
<dbReference type="SMART" id="SM00355">
    <property type="entry name" value="ZnF_C2H2"/>
    <property type="match status" value="8"/>
</dbReference>
<dbReference type="PROSITE" id="PS51479">
    <property type="entry name" value="ZF_RTR1"/>
    <property type="match status" value="1"/>
</dbReference>
<name>A0A182VES9_ANOME</name>
<evidence type="ECO:0000313" key="21">
    <source>
        <dbReference type="EnsemblMetazoa" id="AMEM013742-PA"/>
    </source>
</evidence>
<dbReference type="PANTHER" id="PTHR24394:SF48">
    <property type="entry name" value="ZINC FINGER PROTEIN 771"/>
    <property type="match status" value="1"/>
</dbReference>
<comment type="similarity">
    <text evidence="18">Belongs to the RPAP2 family.</text>
</comment>
<dbReference type="Pfam" id="PF00096">
    <property type="entry name" value="zf-C2H2"/>
    <property type="match status" value="3"/>
</dbReference>
<dbReference type="InterPro" id="IPR013087">
    <property type="entry name" value="Znf_C2H2_type"/>
</dbReference>
<dbReference type="GO" id="GO:0000981">
    <property type="term" value="F:DNA-binding transcription factor activity, RNA polymerase II-specific"/>
    <property type="evidence" value="ECO:0007669"/>
    <property type="project" value="TreeGrafter"/>
</dbReference>
<evidence type="ECO:0000256" key="9">
    <source>
        <dbReference type="ARBA" id="ARBA00022782"/>
    </source>
</evidence>
<keyword evidence="6" id="KW-0479">Metal-binding</keyword>
<evidence type="ECO:0000256" key="12">
    <source>
        <dbReference type="ARBA" id="ARBA00023125"/>
    </source>
</evidence>
<evidence type="ECO:0000256" key="18">
    <source>
        <dbReference type="PROSITE-ProRule" id="PRU00812"/>
    </source>
</evidence>
<comment type="similarity">
    <text evidence="3">Belongs to the krueppel C2H2-type zinc-finger protein family.</text>
</comment>
<keyword evidence="5" id="KW-0963">Cytoplasm</keyword>
<dbReference type="InterPro" id="IPR007308">
    <property type="entry name" value="Rtr1/RPAP2_dom"/>
</dbReference>
<dbReference type="GO" id="GO:0030154">
    <property type="term" value="P:cell differentiation"/>
    <property type="evidence" value="ECO:0007669"/>
    <property type="project" value="UniProtKB-KW"/>
</dbReference>
<evidence type="ECO:0000256" key="17">
    <source>
        <dbReference type="PROSITE-ProRule" id="PRU00042"/>
    </source>
</evidence>
<dbReference type="Gene3D" id="3.30.160.60">
    <property type="entry name" value="Classic Zinc Finger"/>
    <property type="match status" value="7"/>
</dbReference>
<evidence type="ECO:0000259" key="19">
    <source>
        <dbReference type="PROSITE" id="PS50157"/>
    </source>
</evidence>
<feature type="domain" description="C2H2-type" evidence="19">
    <location>
        <begin position="175"/>
        <end position="201"/>
    </location>
</feature>
<evidence type="ECO:0000259" key="20">
    <source>
        <dbReference type="PROSITE" id="PS51479"/>
    </source>
</evidence>
<dbReference type="VEuPathDB" id="VectorBase:AMEM013742"/>
<feature type="domain" description="C2H2-type" evidence="19">
    <location>
        <begin position="290"/>
        <end position="317"/>
    </location>
</feature>
<keyword evidence="4" id="KW-0217">Developmental protein</keyword>
<feature type="domain" description="C2H2-type" evidence="19">
    <location>
        <begin position="205"/>
        <end position="232"/>
    </location>
</feature>
<dbReference type="Pfam" id="PF12874">
    <property type="entry name" value="zf-met"/>
    <property type="match status" value="1"/>
</dbReference>
<feature type="domain" description="RTR1-type" evidence="20">
    <location>
        <begin position="419"/>
        <end position="502"/>
    </location>
</feature>
<keyword evidence="8 17" id="KW-0863">Zinc-finger</keyword>
<evidence type="ECO:0000256" key="15">
    <source>
        <dbReference type="ARBA" id="ARBA00070899"/>
    </source>
</evidence>
<keyword evidence="10" id="KW-0862">Zinc</keyword>
<evidence type="ECO:0000256" key="6">
    <source>
        <dbReference type="ARBA" id="ARBA00022723"/>
    </source>
</evidence>
<dbReference type="FunFam" id="3.30.160.60:FF:004024">
    <property type="match status" value="1"/>
</dbReference>
<dbReference type="PROSITE" id="PS50157">
    <property type="entry name" value="ZINC_FINGER_C2H2_2"/>
    <property type="match status" value="8"/>
</dbReference>
<evidence type="ECO:0000256" key="4">
    <source>
        <dbReference type="ARBA" id="ARBA00022473"/>
    </source>
</evidence>
<dbReference type="Gene3D" id="1.25.40.820">
    <property type="match status" value="1"/>
</dbReference>
<evidence type="ECO:0000256" key="14">
    <source>
        <dbReference type="ARBA" id="ARBA00023242"/>
    </source>
</evidence>
<dbReference type="AlphaFoldDB" id="A0A182VES9"/>
<evidence type="ECO:0000256" key="10">
    <source>
        <dbReference type="ARBA" id="ARBA00022833"/>
    </source>
</evidence>
<feature type="domain" description="C2H2-type" evidence="19">
    <location>
        <begin position="134"/>
        <end position="159"/>
    </location>
</feature>
<dbReference type="FunFam" id="3.30.160.60:FF:000100">
    <property type="entry name" value="Zinc finger 45-like"/>
    <property type="match status" value="1"/>
</dbReference>
<dbReference type="GO" id="GO:0008270">
    <property type="term" value="F:zinc ion binding"/>
    <property type="evidence" value="ECO:0007669"/>
    <property type="project" value="UniProtKB-KW"/>
</dbReference>
<dbReference type="GO" id="GO:0005634">
    <property type="term" value="C:nucleus"/>
    <property type="evidence" value="ECO:0007669"/>
    <property type="project" value="UniProtKB-SubCell"/>
</dbReference>
<accession>A0A182VES9</accession>
<dbReference type="EnsemblMetazoa" id="AMEM013742-RA">
    <property type="protein sequence ID" value="AMEM013742-PA"/>
    <property type="gene ID" value="AMEM013742"/>
</dbReference>
<evidence type="ECO:0000256" key="8">
    <source>
        <dbReference type="ARBA" id="ARBA00022771"/>
    </source>
</evidence>
<dbReference type="Pfam" id="PF04181">
    <property type="entry name" value="RPAP2_Rtr1"/>
    <property type="match status" value="1"/>
</dbReference>
<dbReference type="InterPro" id="IPR038534">
    <property type="entry name" value="Rtr1/RPAP2_sf"/>
</dbReference>
<evidence type="ECO:0000256" key="5">
    <source>
        <dbReference type="ARBA" id="ARBA00022490"/>
    </source>
</evidence>
<dbReference type="PROSITE" id="PS00028">
    <property type="entry name" value="ZINC_FINGER_C2H2_1"/>
    <property type="match status" value="6"/>
</dbReference>
<dbReference type="Proteomes" id="UP000075903">
    <property type="component" value="Unassembled WGS sequence"/>
</dbReference>
<evidence type="ECO:0000256" key="11">
    <source>
        <dbReference type="ARBA" id="ARBA00023015"/>
    </source>
</evidence>
<evidence type="ECO:0000313" key="22">
    <source>
        <dbReference type="Proteomes" id="UP000075903"/>
    </source>
</evidence>
<reference evidence="21" key="1">
    <citation type="submission" date="2020-05" db="UniProtKB">
        <authorList>
            <consortium name="EnsemblMetazoa"/>
        </authorList>
    </citation>
    <scope>IDENTIFICATION</scope>
    <source>
        <strain evidence="21">MAF</strain>
    </source>
</reference>
<evidence type="ECO:0000256" key="13">
    <source>
        <dbReference type="ARBA" id="ARBA00023163"/>
    </source>
</evidence>
<keyword evidence="9" id="KW-0221">Differentiation</keyword>